<evidence type="ECO:0000256" key="1">
    <source>
        <dbReference type="SAM" id="MobiDB-lite"/>
    </source>
</evidence>
<dbReference type="VEuPathDB" id="FungiDB:P170DRAFT_62655"/>
<comment type="caution">
    <text evidence="2">The sequence shown here is derived from an EMBL/GenBank/DDBJ whole genome shotgun (WGS) entry which is preliminary data.</text>
</comment>
<dbReference type="AlphaFoldDB" id="A0A2I2FT62"/>
<sequence length="363" mass="40215">MADTQSIENWVLQVAPAGSPRKPQDGIERDDGMLPASTPSSRVSVTGSERTESSATDKQANSCHETPLCVLEEYGVYRVGVPTKTTNALSPTDAMKDLKDRILAADQTAMDRPQATLSQYYASAARIGYWMDQTVGKGSTKPQVDALTAVLSGCPDTCGVDIFNVEGLPISPQYRLVSPSREPLHLCPDAVISVPTGDRANRVNKFFTATKHRYSLCPLPRLEYMSALLLHAIQFRMFSEDPIGPIRQCLGYIGASLRMFAELAEKAGIDLTQDPIPACVAMEYRFCMWHFTVVALHEDKSHGKVILFEEIPRVDLNPRRPDDLCSLTEVFKAIAIHANEVWWSWVERLMDNLDQGRPTEGQA</sequence>
<feature type="region of interest" description="Disordered" evidence="1">
    <location>
        <begin position="1"/>
        <end position="62"/>
    </location>
</feature>
<name>A0A2I2FT62_9EURO</name>
<dbReference type="GeneID" id="36563013"/>
<gene>
    <name evidence="2" type="ORF">P170DRAFT_62655</name>
</gene>
<dbReference type="RefSeq" id="XP_024699106.1">
    <property type="nucleotide sequence ID" value="XM_024855307.1"/>
</dbReference>
<dbReference type="Proteomes" id="UP000234275">
    <property type="component" value="Unassembled WGS sequence"/>
</dbReference>
<proteinExistence type="predicted"/>
<evidence type="ECO:0000313" key="3">
    <source>
        <dbReference type="Proteomes" id="UP000234275"/>
    </source>
</evidence>
<organism evidence="2 3">
    <name type="scientific">Aspergillus steynii IBT 23096</name>
    <dbReference type="NCBI Taxonomy" id="1392250"/>
    <lineage>
        <taxon>Eukaryota</taxon>
        <taxon>Fungi</taxon>
        <taxon>Dikarya</taxon>
        <taxon>Ascomycota</taxon>
        <taxon>Pezizomycotina</taxon>
        <taxon>Eurotiomycetes</taxon>
        <taxon>Eurotiomycetidae</taxon>
        <taxon>Eurotiales</taxon>
        <taxon>Aspergillaceae</taxon>
        <taxon>Aspergillus</taxon>
        <taxon>Aspergillus subgen. Circumdati</taxon>
    </lineage>
</organism>
<keyword evidence="3" id="KW-1185">Reference proteome</keyword>
<dbReference type="EMBL" id="MSFO01000010">
    <property type="protein sequence ID" value="PLB43804.1"/>
    <property type="molecule type" value="Genomic_DNA"/>
</dbReference>
<feature type="compositionally biased region" description="Polar residues" evidence="1">
    <location>
        <begin position="37"/>
        <end position="62"/>
    </location>
</feature>
<reference evidence="2 3" key="1">
    <citation type="submission" date="2016-12" db="EMBL/GenBank/DDBJ databases">
        <title>The genomes of Aspergillus section Nigri reveals drivers in fungal speciation.</title>
        <authorList>
            <consortium name="DOE Joint Genome Institute"/>
            <person name="Vesth T.C."/>
            <person name="Nybo J."/>
            <person name="Theobald S."/>
            <person name="Brandl J."/>
            <person name="Frisvad J.C."/>
            <person name="Nielsen K.F."/>
            <person name="Lyhne E.K."/>
            <person name="Kogle M.E."/>
            <person name="Kuo A."/>
            <person name="Riley R."/>
            <person name="Clum A."/>
            <person name="Nolan M."/>
            <person name="Lipzen A."/>
            <person name="Salamov A."/>
            <person name="Henrissat B."/>
            <person name="Wiebenga A."/>
            <person name="De Vries R.P."/>
            <person name="Grigoriev I.V."/>
            <person name="Mortensen U.H."/>
            <person name="Andersen M.R."/>
            <person name="Baker S.E."/>
        </authorList>
    </citation>
    <scope>NUCLEOTIDE SEQUENCE [LARGE SCALE GENOMIC DNA]</scope>
    <source>
        <strain evidence="2 3">IBT 23096</strain>
    </source>
</reference>
<accession>A0A2I2FT62</accession>
<protein>
    <submittedName>
        <fullName evidence="2">Uncharacterized protein</fullName>
    </submittedName>
</protein>
<evidence type="ECO:0000313" key="2">
    <source>
        <dbReference type="EMBL" id="PLB43804.1"/>
    </source>
</evidence>
<feature type="compositionally biased region" description="Basic and acidic residues" evidence="1">
    <location>
        <begin position="22"/>
        <end position="32"/>
    </location>
</feature>